<protein>
    <submittedName>
        <fullName evidence="3">META domain protein</fullName>
    </submittedName>
</protein>
<evidence type="ECO:0000256" key="1">
    <source>
        <dbReference type="SAM" id="SignalP"/>
    </source>
</evidence>
<reference evidence="3 4" key="1">
    <citation type="submission" date="2014-04" db="EMBL/GenBank/DDBJ databases">
        <authorList>
            <person name="Sears C."/>
            <person name="Carroll K."/>
            <person name="Sack B.R."/>
            <person name="Qadri F."/>
            <person name="Myers L.L."/>
            <person name="Chung G.-T."/>
            <person name="Escheverria P."/>
            <person name="Fraser C.M."/>
            <person name="Sadzewicz L."/>
            <person name="Shefchek K.A."/>
            <person name="Tallon L."/>
            <person name="Das S.P."/>
            <person name="Daugherty S."/>
            <person name="Mongodin E.F."/>
        </authorList>
    </citation>
    <scope>NUCLEOTIDE SEQUENCE [LARGE SCALE GENOMIC DNA]</scope>
    <source>
        <strain evidence="3 4">3975 RP4</strain>
    </source>
</reference>
<dbReference type="InterPro" id="IPR053147">
    <property type="entry name" value="Hsp_HslJ-like"/>
</dbReference>
<organism evidence="3 4">
    <name type="scientific">Phocaeicola vulgatus str. 3975 RP4</name>
    <dbReference type="NCBI Taxonomy" id="1339352"/>
    <lineage>
        <taxon>Bacteria</taxon>
        <taxon>Pseudomonadati</taxon>
        <taxon>Bacteroidota</taxon>
        <taxon>Bacteroidia</taxon>
        <taxon>Bacteroidales</taxon>
        <taxon>Bacteroidaceae</taxon>
        <taxon>Phocaeicola</taxon>
    </lineage>
</organism>
<dbReference type="Gene3D" id="2.40.128.270">
    <property type="match status" value="2"/>
</dbReference>
<dbReference type="AlphaFoldDB" id="A0A069SLP5"/>
<dbReference type="PANTHER" id="PTHR35535:SF1">
    <property type="entry name" value="HEAT SHOCK PROTEIN HSLJ"/>
    <property type="match status" value="1"/>
</dbReference>
<dbReference type="PANTHER" id="PTHR35535">
    <property type="entry name" value="HEAT SHOCK PROTEIN HSLJ"/>
    <property type="match status" value="1"/>
</dbReference>
<feature type="chain" id="PRO_5001666776" evidence="1">
    <location>
        <begin position="24"/>
        <end position="263"/>
    </location>
</feature>
<feature type="signal peptide" evidence="1">
    <location>
        <begin position="1"/>
        <end position="23"/>
    </location>
</feature>
<proteinExistence type="predicted"/>
<sequence>MKKLVLKMMAVCAGALIVSCGSGKNMLSVSSLDGEWNITEVDGQKISTERMPFIGFDVAQKRIYGNSGCNRMMGSFEADSLKPGTLKFGQIGSTRMMCPDMKTEQMVLGALDKVTSFQTVSDKPDVITLCNQDGQPLMTLEKKAAPEVSLSDLSGEWVIELVNGKKIVGTAEVTPFIGFNLDESRIYGNVGCNTINGALTQEDGKPNSLRFDNVATTMMMCPDMETETIVLNALNETKSFSMKDDKVYLLGENGNELLVLKKQ</sequence>
<dbReference type="Pfam" id="PF03724">
    <property type="entry name" value="META"/>
    <property type="match status" value="2"/>
</dbReference>
<evidence type="ECO:0000313" key="4">
    <source>
        <dbReference type="Proteomes" id="UP000027661"/>
    </source>
</evidence>
<feature type="domain" description="DUF306" evidence="2">
    <location>
        <begin position="33"/>
        <end position="140"/>
    </location>
</feature>
<dbReference type="PATRIC" id="fig|1339352.3.peg.877"/>
<gene>
    <name evidence="3" type="ORF">M099_0908</name>
</gene>
<dbReference type="RefSeq" id="WP_032952502.1">
    <property type="nucleotide sequence ID" value="NZ_JNHM01000012.1"/>
</dbReference>
<comment type="caution">
    <text evidence="3">The sequence shown here is derived from an EMBL/GenBank/DDBJ whole genome shotgun (WGS) entry which is preliminary data.</text>
</comment>
<dbReference type="PROSITE" id="PS51257">
    <property type="entry name" value="PROKAR_LIPOPROTEIN"/>
    <property type="match status" value="1"/>
</dbReference>
<feature type="domain" description="DUF306" evidence="2">
    <location>
        <begin position="153"/>
        <end position="260"/>
    </location>
</feature>
<evidence type="ECO:0000313" key="3">
    <source>
        <dbReference type="EMBL" id="KDS55611.1"/>
    </source>
</evidence>
<accession>A0A069SLP5</accession>
<dbReference type="InterPro" id="IPR005184">
    <property type="entry name" value="DUF306_Meta_HslJ"/>
</dbReference>
<dbReference type="Proteomes" id="UP000027661">
    <property type="component" value="Unassembled WGS sequence"/>
</dbReference>
<name>A0A069SLP5_PHOVU</name>
<dbReference type="InterPro" id="IPR038670">
    <property type="entry name" value="HslJ-like_sf"/>
</dbReference>
<dbReference type="EMBL" id="JNHM01000012">
    <property type="protein sequence ID" value="KDS55611.1"/>
    <property type="molecule type" value="Genomic_DNA"/>
</dbReference>
<keyword evidence="1" id="KW-0732">Signal</keyword>
<evidence type="ECO:0000259" key="2">
    <source>
        <dbReference type="Pfam" id="PF03724"/>
    </source>
</evidence>